<evidence type="ECO:0000313" key="2">
    <source>
        <dbReference type="Proteomes" id="UP000887013"/>
    </source>
</evidence>
<dbReference type="EMBL" id="BMAW01121870">
    <property type="protein sequence ID" value="GFT96128.1"/>
    <property type="molecule type" value="Genomic_DNA"/>
</dbReference>
<dbReference type="AlphaFoldDB" id="A0A8X6U6A4"/>
<gene>
    <name evidence="1" type="ORF">NPIL_66341</name>
</gene>
<reference evidence="1" key="1">
    <citation type="submission" date="2020-08" db="EMBL/GenBank/DDBJ databases">
        <title>Multicomponent nature underlies the extraordinary mechanical properties of spider dragline silk.</title>
        <authorList>
            <person name="Kono N."/>
            <person name="Nakamura H."/>
            <person name="Mori M."/>
            <person name="Yoshida Y."/>
            <person name="Ohtoshi R."/>
            <person name="Malay A.D."/>
            <person name="Moran D.A.P."/>
            <person name="Tomita M."/>
            <person name="Numata K."/>
            <person name="Arakawa K."/>
        </authorList>
    </citation>
    <scope>NUCLEOTIDE SEQUENCE</scope>
</reference>
<sequence length="78" mass="8773">ESLDLKKKDSNTNAIGPSIFLCLAKTEIRRLYSKLPAPLPSPQASDSQTIEIIQEGPHQNLKPQLLFNMPFLLTEKRV</sequence>
<organism evidence="1 2">
    <name type="scientific">Nephila pilipes</name>
    <name type="common">Giant wood spider</name>
    <name type="synonym">Nephila maculata</name>
    <dbReference type="NCBI Taxonomy" id="299642"/>
    <lineage>
        <taxon>Eukaryota</taxon>
        <taxon>Metazoa</taxon>
        <taxon>Ecdysozoa</taxon>
        <taxon>Arthropoda</taxon>
        <taxon>Chelicerata</taxon>
        <taxon>Arachnida</taxon>
        <taxon>Araneae</taxon>
        <taxon>Araneomorphae</taxon>
        <taxon>Entelegynae</taxon>
        <taxon>Araneoidea</taxon>
        <taxon>Nephilidae</taxon>
        <taxon>Nephila</taxon>
    </lineage>
</organism>
<name>A0A8X6U6A4_NEPPI</name>
<keyword evidence="2" id="KW-1185">Reference proteome</keyword>
<protein>
    <submittedName>
        <fullName evidence="1">Uncharacterized protein</fullName>
    </submittedName>
</protein>
<accession>A0A8X6U6A4</accession>
<evidence type="ECO:0000313" key="1">
    <source>
        <dbReference type="EMBL" id="GFT96128.1"/>
    </source>
</evidence>
<dbReference type="Proteomes" id="UP000887013">
    <property type="component" value="Unassembled WGS sequence"/>
</dbReference>
<comment type="caution">
    <text evidence="1">The sequence shown here is derived from an EMBL/GenBank/DDBJ whole genome shotgun (WGS) entry which is preliminary data.</text>
</comment>
<proteinExistence type="predicted"/>
<feature type="non-terminal residue" evidence="1">
    <location>
        <position position="1"/>
    </location>
</feature>